<comment type="pathway">
    <text evidence="1">Lipid metabolism.</text>
</comment>
<evidence type="ECO:0000256" key="4">
    <source>
        <dbReference type="ARBA" id="ARBA00022516"/>
    </source>
</evidence>
<dbReference type="SUPFAM" id="SSF53901">
    <property type="entry name" value="Thiolase-like"/>
    <property type="match status" value="1"/>
</dbReference>
<feature type="domain" description="Beta-ketoacyl-[acyl-carrier-protein] synthase III C-terminal" evidence="10">
    <location>
        <begin position="243"/>
        <end position="331"/>
    </location>
</feature>
<keyword evidence="5" id="KW-0808">Transferase</keyword>
<dbReference type="PANTHER" id="PTHR34069:SF2">
    <property type="entry name" value="BETA-KETOACYL-[ACYL-CARRIER-PROTEIN] SYNTHASE III"/>
    <property type="match status" value="1"/>
</dbReference>
<keyword evidence="8" id="KW-0275">Fatty acid biosynthesis</keyword>
<dbReference type="InterPro" id="IPR013747">
    <property type="entry name" value="ACP_syn_III_C"/>
</dbReference>
<dbReference type="InterPro" id="IPR004655">
    <property type="entry name" value="FabH"/>
</dbReference>
<keyword evidence="6" id="KW-0276">Fatty acid metabolism</keyword>
<evidence type="ECO:0000313" key="13">
    <source>
        <dbReference type="Proteomes" id="UP000600080"/>
    </source>
</evidence>
<evidence type="ECO:0000256" key="8">
    <source>
        <dbReference type="ARBA" id="ARBA00023160"/>
    </source>
</evidence>
<evidence type="ECO:0000256" key="5">
    <source>
        <dbReference type="ARBA" id="ARBA00022679"/>
    </source>
</evidence>
<keyword evidence="3" id="KW-0963">Cytoplasm</keyword>
<accession>A0ABQ2J4D4</accession>
<comment type="similarity">
    <text evidence="2">Belongs to the thiolase-like superfamily. FabH family.</text>
</comment>
<dbReference type="Proteomes" id="UP000600080">
    <property type="component" value="Unassembled WGS sequence"/>
</dbReference>
<evidence type="ECO:0000256" key="9">
    <source>
        <dbReference type="ARBA" id="ARBA00023315"/>
    </source>
</evidence>
<dbReference type="NCBIfam" id="NF006829">
    <property type="entry name" value="PRK09352.1"/>
    <property type="match status" value="1"/>
</dbReference>
<dbReference type="GeneID" id="301546943"/>
<keyword evidence="9" id="KW-0012">Acyltransferase</keyword>
<protein>
    <submittedName>
        <fullName evidence="12">3-oxoacyl-[acyl-carrier-protein] synthase 3</fullName>
    </submittedName>
</protein>
<evidence type="ECO:0000256" key="2">
    <source>
        <dbReference type="ARBA" id="ARBA00008642"/>
    </source>
</evidence>
<proteinExistence type="inferred from homology"/>
<evidence type="ECO:0000256" key="3">
    <source>
        <dbReference type="ARBA" id="ARBA00022490"/>
    </source>
</evidence>
<gene>
    <name evidence="12" type="primary">fabH</name>
    <name evidence="12" type="ORF">GCM10012285_10610</name>
</gene>
<dbReference type="InterPro" id="IPR013751">
    <property type="entry name" value="ACP_syn_III_N"/>
</dbReference>
<dbReference type="CDD" id="cd00830">
    <property type="entry name" value="KAS_III"/>
    <property type="match status" value="1"/>
</dbReference>
<name>A0ABQ2J4D4_9ACTN</name>
<dbReference type="NCBIfam" id="TIGR00747">
    <property type="entry name" value="fabH"/>
    <property type="match status" value="1"/>
</dbReference>
<dbReference type="InterPro" id="IPR016039">
    <property type="entry name" value="Thiolase-like"/>
</dbReference>
<sequence>MRTARLLTTERRHSRILGLGIYRPRRVVTNAEICERIDSTEEWIETRSGIVTRHFASPDETLPVMAAAAGSKALAHAGLEPGQIDCVIVASMSNLVQTPALAVVVAHVLGARHAAAFDLASACAGFCQALAVAGDLVSSGGAGHVLVIGAERMTDIVEPTDRGIAFLFADGAGAVVVGPSAEPGIGPAVRGADGTYAKALRMDSDWGSVRDDPSLPRPYMRMDGRSVFRWAVGQIVPAARRAMAAAGVRPEELAAFVPHQANLRMTEVMVDRLGLPDSVQVATDVTVRGNTSAASIPLAMERLLSEGTVHSGEPALLIGFGAGLNYAGQVVLMP</sequence>
<dbReference type="Gene3D" id="3.40.47.10">
    <property type="match status" value="2"/>
</dbReference>
<evidence type="ECO:0000259" key="10">
    <source>
        <dbReference type="Pfam" id="PF08541"/>
    </source>
</evidence>
<keyword evidence="13" id="KW-1185">Reference proteome</keyword>
<keyword evidence="7" id="KW-0443">Lipid metabolism</keyword>
<dbReference type="PANTHER" id="PTHR34069">
    <property type="entry name" value="3-OXOACYL-[ACYL-CARRIER-PROTEIN] SYNTHASE 3"/>
    <property type="match status" value="1"/>
</dbReference>
<evidence type="ECO:0000313" key="12">
    <source>
        <dbReference type="EMBL" id="GGN36625.1"/>
    </source>
</evidence>
<dbReference type="RefSeq" id="WP_189096369.1">
    <property type="nucleotide sequence ID" value="NZ_BMND01000003.1"/>
</dbReference>
<evidence type="ECO:0000259" key="11">
    <source>
        <dbReference type="Pfam" id="PF08545"/>
    </source>
</evidence>
<organism evidence="12 13">
    <name type="scientific">Streptomyces kronopolitis</name>
    <dbReference type="NCBI Taxonomy" id="1612435"/>
    <lineage>
        <taxon>Bacteria</taxon>
        <taxon>Bacillati</taxon>
        <taxon>Actinomycetota</taxon>
        <taxon>Actinomycetes</taxon>
        <taxon>Kitasatosporales</taxon>
        <taxon>Streptomycetaceae</taxon>
        <taxon>Streptomyces</taxon>
    </lineage>
</organism>
<evidence type="ECO:0000256" key="6">
    <source>
        <dbReference type="ARBA" id="ARBA00022832"/>
    </source>
</evidence>
<comment type="caution">
    <text evidence="12">The sequence shown here is derived from an EMBL/GenBank/DDBJ whole genome shotgun (WGS) entry which is preliminary data.</text>
</comment>
<evidence type="ECO:0000256" key="7">
    <source>
        <dbReference type="ARBA" id="ARBA00023098"/>
    </source>
</evidence>
<dbReference type="Pfam" id="PF08541">
    <property type="entry name" value="ACP_syn_III_C"/>
    <property type="match status" value="1"/>
</dbReference>
<dbReference type="EMBL" id="BMND01000003">
    <property type="protein sequence ID" value="GGN36625.1"/>
    <property type="molecule type" value="Genomic_DNA"/>
</dbReference>
<evidence type="ECO:0000256" key="1">
    <source>
        <dbReference type="ARBA" id="ARBA00005189"/>
    </source>
</evidence>
<reference evidence="13" key="1">
    <citation type="journal article" date="2019" name="Int. J. Syst. Evol. Microbiol.">
        <title>The Global Catalogue of Microorganisms (GCM) 10K type strain sequencing project: providing services to taxonomists for standard genome sequencing and annotation.</title>
        <authorList>
            <consortium name="The Broad Institute Genomics Platform"/>
            <consortium name="The Broad Institute Genome Sequencing Center for Infectious Disease"/>
            <person name="Wu L."/>
            <person name="Ma J."/>
        </authorList>
    </citation>
    <scope>NUCLEOTIDE SEQUENCE [LARGE SCALE GENOMIC DNA]</scope>
    <source>
        <strain evidence="13">CGMCC 4.7323</strain>
    </source>
</reference>
<keyword evidence="4" id="KW-0444">Lipid biosynthesis</keyword>
<dbReference type="Pfam" id="PF08545">
    <property type="entry name" value="ACP_syn_III"/>
    <property type="match status" value="1"/>
</dbReference>
<feature type="domain" description="Beta-ketoacyl-[acyl-carrier-protein] synthase III N-terminal" evidence="11">
    <location>
        <begin position="117"/>
        <end position="194"/>
    </location>
</feature>